<keyword evidence="1" id="KW-0812">Transmembrane</keyword>
<reference evidence="2 4" key="1">
    <citation type="submission" date="2015-03" db="EMBL/GenBank/DDBJ databases">
        <authorList>
            <person name="Hassan Y.I."/>
            <person name="Lepp D."/>
            <person name="Zhou T."/>
        </authorList>
    </citation>
    <scope>NUCLEOTIDE SEQUENCE [LARGE SCALE GENOMIC DNA]</scope>
    <source>
        <strain evidence="2 4">DSM 17137</strain>
    </source>
</reference>
<dbReference type="InterPro" id="IPR043128">
    <property type="entry name" value="Rev_trsase/Diguanyl_cyclase"/>
</dbReference>
<dbReference type="Gene3D" id="3.30.70.270">
    <property type="match status" value="1"/>
</dbReference>
<evidence type="ECO:0000313" key="4">
    <source>
        <dbReference type="Proteomes" id="UP000033608"/>
    </source>
</evidence>
<accession>A0A0F5LPW3</accession>
<keyword evidence="1" id="KW-0472">Membrane</keyword>
<dbReference type="Proteomes" id="UP000184533">
    <property type="component" value="Unassembled WGS sequence"/>
</dbReference>
<dbReference type="AlphaFoldDB" id="A0A0F5LPW3"/>
<dbReference type="EMBL" id="FQVC01000010">
    <property type="protein sequence ID" value="SHF63099.1"/>
    <property type="molecule type" value="Genomic_DNA"/>
</dbReference>
<keyword evidence="1" id="KW-1133">Transmembrane helix</keyword>
<evidence type="ECO:0000313" key="2">
    <source>
        <dbReference type="EMBL" id="KKB84358.1"/>
    </source>
</evidence>
<dbReference type="RefSeq" id="WP_046135240.1">
    <property type="nucleotide sequence ID" value="NZ_FQVC01000010.1"/>
</dbReference>
<sequence>MFTHIGAARLVAFLLIAVGAVAAPFASGILDFAIAVMVFIAAMMLYFMPNEAAEAVDQRLPEAMVRQPLAGSQPELITDNREFMRHFGAAAAKTSGTLLVIEVDRLGVVPGMPAEANGESRSLILQAIRQNVRHDDLIGLTADGAFSVFLRGAPQWRSEEIASRICSAVTDTIFFGDREGLEEIAVAVGGIVVTNPMGEDLMARAHESLEQARAQAPNSYVVAAA</sequence>
<dbReference type="EMBL" id="LAJF01000076">
    <property type="protein sequence ID" value="KKB84358.1"/>
    <property type="molecule type" value="Genomic_DNA"/>
</dbReference>
<dbReference type="InterPro" id="IPR029787">
    <property type="entry name" value="Nucleotide_cyclase"/>
</dbReference>
<evidence type="ECO:0000313" key="3">
    <source>
        <dbReference type="EMBL" id="SHF63099.1"/>
    </source>
</evidence>
<evidence type="ECO:0008006" key="6">
    <source>
        <dbReference type="Google" id="ProtNLM"/>
    </source>
</evidence>
<evidence type="ECO:0000256" key="1">
    <source>
        <dbReference type="SAM" id="Phobius"/>
    </source>
</evidence>
<organism evidence="2 4">
    <name type="scientific">Devosia limi DSM 17137</name>
    <dbReference type="NCBI Taxonomy" id="1121477"/>
    <lineage>
        <taxon>Bacteria</taxon>
        <taxon>Pseudomonadati</taxon>
        <taxon>Pseudomonadota</taxon>
        <taxon>Alphaproteobacteria</taxon>
        <taxon>Hyphomicrobiales</taxon>
        <taxon>Devosiaceae</taxon>
        <taxon>Devosia</taxon>
    </lineage>
</organism>
<dbReference type="STRING" id="1121477.SAMN02745223_03172"/>
<reference evidence="3 5" key="2">
    <citation type="submission" date="2016-11" db="EMBL/GenBank/DDBJ databases">
        <authorList>
            <person name="Jaros S."/>
            <person name="Januszkiewicz K."/>
            <person name="Wedrychowicz H."/>
        </authorList>
    </citation>
    <scope>NUCLEOTIDE SEQUENCE [LARGE SCALE GENOMIC DNA]</scope>
    <source>
        <strain evidence="3 5">DSM 17137</strain>
    </source>
</reference>
<name>A0A0F5LPW3_9HYPH</name>
<feature type="transmembrane region" description="Helical" evidence="1">
    <location>
        <begin position="32"/>
        <end position="49"/>
    </location>
</feature>
<keyword evidence="4" id="KW-1185">Reference proteome</keyword>
<proteinExistence type="predicted"/>
<evidence type="ECO:0000313" key="5">
    <source>
        <dbReference type="Proteomes" id="UP000184533"/>
    </source>
</evidence>
<dbReference type="Proteomes" id="UP000033608">
    <property type="component" value="Unassembled WGS sequence"/>
</dbReference>
<gene>
    <name evidence="3" type="ORF">SAMN02745223_03172</name>
    <name evidence="2" type="ORF">VW29_10325</name>
</gene>
<protein>
    <recommendedName>
        <fullName evidence="6">GGDEF domain-containing protein</fullName>
    </recommendedName>
</protein>
<dbReference type="OrthoDB" id="9801841at2"/>
<dbReference type="PATRIC" id="fig|1121477.3.peg.3192"/>
<dbReference type="SUPFAM" id="SSF55073">
    <property type="entry name" value="Nucleotide cyclase"/>
    <property type="match status" value="1"/>
</dbReference>